<name>A0ABU5JDX4_9ACTN</name>
<feature type="transmembrane region" description="Helical" evidence="8">
    <location>
        <begin position="377"/>
        <end position="400"/>
    </location>
</feature>
<protein>
    <submittedName>
        <fullName evidence="9">MFS transporter</fullName>
    </submittedName>
</protein>
<keyword evidence="3" id="KW-1003">Cell membrane</keyword>
<evidence type="ECO:0000256" key="3">
    <source>
        <dbReference type="ARBA" id="ARBA00022475"/>
    </source>
</evidence>
<dbReference type="SUPFAM" id="SSF103473">
    <property type="entry name" value="MFS general substrate transporter"/>
    <property type="match status" value="1"/>
</dbReference>
<evidence type="ECO:0000313" key="10">
    <source>
        <dbReference type="Proteomes" id="UP001290101"/>
    </source>
</evidence>
<feature type="transmembrane region" description="Helical" evidence="8">
    <location>
        <begin position="440"/>
        <end position="461"/>
    </location>
</feature>
<feature type="region of interest" description="Disordered" evidence="7">
    <location>
        <begin position="45"/>
        <end position="65"/>
    </location>
</feature>
<proteinExistence type="predicted"/>
<feature type="transmembrane region" description="Helical" evidence="8">
    <location>
        <begin position="231"/>
        <end position="252"/>
    </location>
</feature>
<reference evidence="9 10" key="1">
    <citation type="submission" date="2023-12" db="EMBL/GenBank/DDBJ databases">
        <title>Micromonospora sp. nov., isolated from Atacama Desert.</title>
        <authorList>
            <person name="Carro L."/>
            <person name="Golinska P."/>
            <person name="Klenk H.-P."/>
            <person name="Goodfellow M."/>
        </authorList>
    </citation>
    <scope>NUCLEOTIDE SEQUENCE [LARGE SCALE GENOMIC DNA]</scope>
    <source>
        <strain evidence="9 10">4G53</strain>
    </source>
</reference>
<gene>
    <name evidence="9" type="ORF">U2F25_15210</name>
</gene>
<dbReference type="Pfam" id="PF05977">
    <property type="entry name" value="MFS_3"/>
    <property type="match status" value="1"/>
</dbReference>
<keyword evidence="2" id="KW-0813">Transport</keyword>
<evidence type="ECO:0000313" key="9">
    <source>
        <dbReference type="EMBL" id="MDZ5490798.1"/>
    </source>
</evidence>
<dbReference type="RefSeq" id="WP_322440865.1">
    <property type="nucleotide sequence ID" value="NZ_JAXOTQ010000017.1"/>
</dbReference>
<accession>A0ABU5JDX4</accession>
<comment type="caution">
    <text evidence="9">The sequence shown here is derived from an EMBL/GenBank/DDBJ whole genome shotgun (WGS) entry which is preliminary data.</text>
</comment>
<dbReference type="PANTHER" id="PTHR23513:SF11">
    <property type="entry name" value="STAPHYLOFERRIN A TRANSPORTER"/>
    <property type="match status" value="1"/>
</dbReference>
<organism evidence="9 10">
    <name type="scientific">Micromonospora sicca</name>
    <dbReference type="NCBI Taxonomy" id="2202420"/>
    <lineage>
        <taxon>Bacteria</taxon>
        <taxon>Bacillati</taxon>
        <taxon>Actinomycetota</taxon>
        <taxon>Actinomycetes</taxon>
        <taxon>Micromonosporales</taxon>
        <taxon>Micromonosporaceae</taxon>
        <taxon>Micromonospora</taxon>
    </lineage>
</organism>
<dbReference type="InterPro" id="IPR010290">
    <property type="entry name" value="TM_effector"/>
</dbReference>
<dbReference type="CDD" id="cd06173">
    <property type="entry name" value="MFS_MefA_like"/>
    <property type="match status" value="1"/>
</dbReference>
<evidence type="ECO:0000256" key="8">
    <source>
        <dbReference type="SAM" id="Phobius"/>
    </source>
</evidence>
<comment type="subcellular location">
    <subcellularLocation>
        <location evidence="1">Cell membrane</location>
        <topology evidence="1">Multi-pass membrane protein</topology>
    </subcellularLocation>
</comment>
<sequence length="493" mass="52462">MFALLREFPAVRPSALAATHPYGYLVRPTNSTIICPPRNTSSMRRDLEAHADDPTPPPARVTDQPLRRTRSGMFLSLRVRNFRVFMAGQSISVAGNWMQNVAVGWLVLNLTHSGGALGLITACRYAPLLLLGAWGGLVADRWDKRRLLQITAAAELLIAAALGGLTLTHTIGVWSLTALILAVGVVDIVDTPTRQTIISTLVGRDRLANAIALNSILVNAARVVGPGAAGLLIATFGVGACFLINAATYIAAITGLHLLRVSELIVSAPEIRAKRQIRAGLDYVRRTPHLRTPLILVAVSGAFTWEFQVTLPLFTSTTFQGDSRAYGWAFTSLATGSILGGLLSARRRTVNIWAVAVSAALWGVVILAAAAAPNLAIAYPLLGLVGAGAVTFNSVTKTLLQTDSIEQMRGRIMALWSIGWQGTTVVGAPAVGYIGQWLGARYALGFGGLATLVGGVFLLLARRDDMMDALSWRMARRSASEEPTASTLKPGST</sequence>
<feature type="transmembrane region" description="Helical" evidence="8">
    <location>
        <begin position="412"/>
        <end position="434"/>
    </location>
</feature>
<keyword evidence="10" id="KW-1185">Reference proteome</keyword>
<keyword evidence="4 8" id="KW-0812">Transmembrane</keyword>
<feature type="transmembrane region" description="Helical" evidence="8">
    <location>
        <begin position="294"/>
        <end position="314"/>
    </location>
</feature>
<evidence type="ECO:0000256" key="6">
    <source>
        <dbReference type="ARBA" id="ARBA00023136"/>
    </source>
</evidence>
<dbReference type="PANTHER" id="PTHR23513">
    <property type="entry name" value="INTEGRAL MEMBRANE EFFLUX PROTEIN-RELATED"/>
    <property type="match status" value="1"/>
</dbReference>
<dbReference type="Proteomes" id="UP001290101">
    <property type="component" value="Unassembled WGS sequence"/>
</dbReference>
<keyword evidence="6 8" id="KW-0472">Membrane</keyword>
<feature type="transmembrane region" description="Helical" evidence="8">
    <location>
        <begin position="147"/>
        <end position="165"/>
    </location>
</feature>
<evidence type="ECO:0000256" key="1">
    <source>
        <dbReference type="ARBA" id="ARBA00004651"/>
    </source>
</evidence>
<dbReference type="InterPro" id="IPR036259">
    <property type="entry name" value="MFS_trans_sf"/>
</dbReference>
<evidence type="ECO:0000256" key="4">
    <source>
        <dbReference type="ARBA" id="ARBA00022692"/>
    </source>
</evidence>
<keyword evidence="5 8" id="KW-1133">Transmembrane helix</keyword>
<evidence type="ECO:0000256" key="2">
    <source>
        <dbReference type="ARBA" id="ARBA00022448"/>
    </source>
</evidence>
<feature type="transmembrane region" description="Helical" evidence="8">
    <location>
        <begin position="326"/>
        <end position="345"/>
    </location>
</feature>
<evidence type="ECO:0000256" key="5">
    <source>
        <dbReference type="ARBA" id="ARBA00022989"/>
    </source>
</evidence>
<dbReference type="Gene3D" id="1.20.1250.20">
    <property type="entry name" value="MFS general substrate transporter like domains"/>
    <property type="match status" value="1"/>
</dbReference>
<feature type="transmembrane region" description="Helical" evidence="8">
    <location>
        <begin position="114"/>
        <end position="135"/>
    </location>
</feature>
<feature type="transmembrane region" description="Helical" evidence="8">
    <location>
        <begin position="352"/>
        <end position="371"/>
    </location>
</feature>
<evidence type="ECO:0000256" key="7">
    <source>
        <dbReference type="SAM" id="MobiDB-lite"/>
    </source>
</evidence>
<dbReference type="EMBL" id="JAXOTQ010000017">
    <property type="protein sequence ID" value="MDZ5490798.1"/>
    <property type="molecule type" value="Genomic_DNA"/>
</dbReference>